<keyword evidence="1 2" id="KW-0103">Bromodomain</keyword>
<feature type="compositionally biased region" description="Basic and acidic residues" evidence="4">
    <location>
        <begin position="1277"/>
        <end position="1292"/>
    </location>
</feature>
<reference evidence="6" key="1">
    <citation type="submission" date="2020-01" db="EMBL/GenBank/DDBJ databases">
        <authorList>
            <person name="Feng Z.H.Z."/>
        </authorList>
    </citation>
    <scope>NUCLEOTIDE SEQUENCE</scope>
    <source>
        <strain evidence="6">CBS107.38</strain>
    </source>
</reference>
<feature type="compositionally biased region" description="Pro residues" evidence="4">
    <location>
        <begin position="302"/>
        <end position="312"/>
    </location>
</feature>
<dbReference type="Pfam" id="PF00439">
    <property type="entry name" value="Bromodomain"/>
    <property type="match status" value="1"/>
</dbReference>
<dbReference type="GO" id="GO:0006325">
    <property type="term" value="P:chromatin organization"/>
    <property type="evidence" value="ECO:0007669"/>
    <property type="project" value="UniProtKB-ARBA"/>
</dbReference>
<organism evidence="6 7">
    <name type="scientific">Alternaria burnsii</name>
    <dbReference type="NCBI Taxonomy" id="1187904"/>
    <lineage>
        <taxon>Eukaryota</taxon>
        <taxon>Fungi</taxon>
        <taxon>Dikarya</taxon>
        <taxon>Ascomycota</taxon>
        <taxon>Pezizomycotina</taxon>
        <taxon>Dothideomycetes</taxon>
        <taxon>Pleosporomycetidae</taxon>
        <taxon>Pleosporales</taxon>
        <taxon>Pleosporineae</taxon>
        <taxon>Pleosporaceae</taxon>
        <taxon>Alternaria</taxon>
        <taxon>Alternaria sect. Alternaria</taxon>
    </lineage>
</organism>
<dbReference type="InterPro" id="IPR011333">
    <property type="entry name" value="SKP1/BTB/POZ_sf"/>
</dbReference>
<feature type="region of interest" description="Disordered" evidence="4">
    <location>
        <begin position="157"/>
        <end position="690"/>
    </location>
</feature>
<evidence type="ECO:0000313" key="6">
    <source>
        <dbReference type="EMBL" id="KAF7672100.1"/>
    </source>
</evidence>
<feature type="compositionally biased region" description="Low complexity" evidence="4">
    <location>
        <begin position="411"/>
        <end position="421"/>
    </location>
</feature>
<gene>
    <name evidence="6" type="ORF">GT037_009999</name>
</gene>
<dbReference type="PANTHER" id="PTHR15398:SF4">
    <property type="entry name" value="BROMODOMAIN-CONTAINING PROTEIN 8 ISOFORM X1"/>
    <property type="match status" value="1"/>
</dbReference>
<dbReference type="PANTHER" id="PTHR15398">
    <property type="entry name" value="BROMODOMAIN-CONTAINING PROTEIN 8"/>
    <property type="match status" value="1"/>
</dbReference>
<feature type="compositionally biased region" description="Low complexity" evidence="4">
    <location>
        <begin position="250"/>
        <end position="261"/>
    </location>
</feature>
<feature type="compositionally biased region" description="Polar residues" evidence="4">
    <location>
        <begin position="540"/>
        <end position="550"/>
    </location>
</feature>
<evidence type="ECO:0000256" key="2">
    <source>
        <dbReference type="PROSITE-ProRule" id="PRU00035"/>
    </source>
</evidence>
<evidence type="ECO:0000256" key="1">
    <source>
        <dbReference type="ARBA" id="ARBA00023117"/>
    </source>
</evidence>
<feature type="compositionally biased region" description="Basic residues" evidence="4">
    <location>
        <begin position="568"/>
        <end position="580"/>
    </location>
</feature>
<feature type="compositionally biased region" description="Polar residues" evidence="4">
    <location>
        <begin position="455"/>
        <end position="472"/>
    </location>
</feature>
<name>A0A8H7AX06_9PLEO</name>
<evidence type="ECO:0000256" key="4">
    <source>
        <dbReference type="SAM" id="MobiDB-lite"/>
    </source>
</evidence>
<feature type="compositionally biased region" description="Pro residues" evidence="4">
    <location>
        <begin position="369"/>
        <end position="390"/>
    </location>
</feature>
<feature type="compositionally biased region" description="Low complexity" evidence="4">
    <location>
        <begin position="498"/>
        <end position="513"/>
    </location>
</feature>
<feature type="domain" description="Bromo" evidence="5">
    <location>
        <begin position="706"/>
        <end position="814"/>
    </location>
</feature>
<reference evidence="6" key="2">
    <citation type="submission" date="2020-08" db="EMBL/GenBank/DDBJ databases">
        <title>Draft Genome Sequence of Cumin Blight Pathogen Alternaria burnsii.</title>
        <authorList>
            <person name="Feng Z."/>
        </authorList>
    </citation>
    <scope>NUCLEOTIDE SEQUENCE</scope>
    <source>
        <strain evidence="6">CBS107.38</strain>
    </source>
</reference>
<evidence type="ECO:0000313" key="7">
    <source>
        <dbReference type="Proteomes" id="UP000596902"/>
    </source>
</evidence>
<feature type="region of interest" description="Disordered" evidence="4">
    <location>
        <begin position="859"/>
        <end position="896"/>
    </location>
</feature>
<dbReference type="EMBL" id="JAAABM010000018">
    <property type="protein sequence ID" value="KAF7672100.1"/>
    <property type="molecule type" value="Genomic_DNA"/>
</dbReference>
<proteinExistence type="predicted"/>
<dbReference type="Proteomes" id="UP000596902">
    <property type="component" value="Unassembled WGS sequence"/>
</dbReference>
<keyword evidence="3" id="KW-0175">Coiled coil</keyword>
<feature type="compositionally biased region" description="Polar residues" evidence="4">
    <location>
        <begin position="215"/>
        <end position="224"/>
    </location>
</feature>
<dbReference type="InterPro" id="IPR036427">
    <property type="entry name" value="Bromodomain-like_sf"/>
</dbReference>
<dbReference type="SUPFAM" id="SSF47370">
    <property type="entry name" value="Bromodomain"/>
    <property type="match status" value="1"/>
</dbReference>
<evidence type="ECO:0000256" key="3">
    <source>
        <dbReference type="SAM" id="Coils"/>
    </source>
</evidence>
<feature type="compositionally biased region" description="Basic and acidic residues" evidence="4">
    <location>
        <begin position="1251"/>
        <end position="1265"/>
    </location>
</feature>
<dbReference type="Gene3D" id="3.30.710.10">
    <property type="entry name" value="Potassium Channel Kv1.1, Chain A"/>
    <property type="match status" value="1"/>
</dbReference>
<feature type="compositionally biased region" description="Polar residues" evidence="4">
    <location>
        <begin position="422"/>
        <end position="440"/>
    </location>
</feature>
<dbReference type="RefSeq" id="XP_038782460.1">
    <property type="nucleotide sequence ID" value="XM_038935046.1"/>
</dbReference>
<feature type="compositionally biased region" description="Basic and acidic residues" evidence="4">
    <location>
        <begin position="157"/>
        <end position="169"/>
    </location>
</feature>
<feature type="compositionally biased region" description="Polar residues" evidence="4">
    <location>
        <begin position="194"/>
        <end position="204"/>
    </location>
</feature>
<dbReference type="PROSITE" id="PS50014">
    <property type="entry name" value="BROMODOMAIN_2"/>
    <property type="match status" value="1"/>
</dbReference>
<dbReference type="InterPro" id="IPR001487">
    <property type="entry name" value="Bromodomain"/>
</dbReference>
<keyword evidence="7" id="KW-1185">Reference proteome</keyword>
<feature type="region of interest" description="Disordered" evidence="4">
    <location>
        <begin position="1251"/>
        <end position="1292"/>
    </location>
</feature>
<dbReference type="GeneID" id="62208224"/>
<feature type="compositionally biased region" description="Low complexity" evidence="4">
    <location>
        <begin position="330"/>
        <end position="368"/>
    </location>
</feature>
<accession>A0A8H7AX06</accession>
<protein>
    <recommendedName>
        <fullName evidence="5">Bromo domain-containing protein</fullName>
    </recommendedName>
</protein>
<comment type="caution">
    <text evidence="6">The sequence shown here is derived from an EMBL/GenBank/DDBJ whole genome shotgun (WGS) entry which is preliminary data.</text>
</comment>
<dbReference type="GO" id="GO:0035267">
    <property type="term" value="C:NuA4 histone acetyltransferase complex"/>
    <property type="evidence" value="ECO:0007669"/>
    <property type="project" value="TreeGrafter"/>
</dbReference>
<feature type="coiled-coil region" evidence="3">
    <location>
        <begin position="125"/>
        <end position="152"/>
    </location>
</feature>
<sequence>MNPSLSAYTNLESLLLFQCLHAYGVGPAVFGRISDLLKKHPDITDHKYFQPGRLSPDALRNFYLERLKREIEYEQGADSDGHQNGEVASSGKRKRHSPSLPTVQESLQHQHLIPKLVTKLYASYRYEITEQIRLEEERYERLQREINGIERGEWDDQLRERERERERSSGRTPSPRSPQLPTESPQSAPKALQPTASPTPVQNGSRGGPSIAPSPDSTQQQQPGSAPPLHNGQPSPSPRKKHPSSDGRRTPSTPQPSSNQPLAPPQRFQQTSQPHPNHNGMPHPNGPPFPQNIQPQPASHPQQPPSPGPQLQPQPVQNYAPNGIPQYGRPGSQLPYPGQPQQYPLQQSSGSHSPGFHPGQQQQQQKSHQPPPGHQPYPPLQPQMPQPPPQAGFMLPPFQVAPQDPSRVHHQAAVPQQHAQVSTPVGNRQMSRASVQTPGTGKSGAPQMHPLVVQARQSVSTPINARSPQSALATPVSAKSLWKRSSFTGPPSTPASPRPEVLPLDDVPPLVRPKQTPPKSKTQRKSRVKGKGKEVEQDPATDTETPQNSKQSHDQEEESLLEPESRSGRSRRKAPAKRTRPGSIASSRAGGSVRDRSRSQSILSHTDTIAADNESQAGHRIKSERGTSVEPVDEEGSFETPSHMSTRRRGAAPTSASSSTRRKRNAREASLEETEETSFSTPGPPKTLVAPRNFARTTAPMMYDINSHKHASTFNTAVRAKDAEGYYDIIKRPTDLSSIKKAIATGSKQVAAAAAASDNPTGSPGGATGGVVELPITADNVPPKAIVNAAQLEKELMRMFVNAVMFNPGEEGVVRDDLLEQLYSAYTAPIKPLSLSLRPFTLPSSHSAATINLLSAAMSDDSEVDRSTTTTPLATPSRASTLPTSSIGRSSISMEPPRMDNAADFKSYPHTPGTVDFTPPQMLMQTPITIECELDLKTKLTVHEELLCVHSKQLLSQFEKARSARVQFAKADAFREKVAAYVFPECSQKEFEDRHLEQQVKPLIKQASENYPLVGYSTGVKKLIMDEVTSQMSAKNVKKSAPKPSQIASDLSLSGRLDLLKPHALQDVASALFKRLHDIQKTEVKRAEKDPFKAAAQHRLILPDEKEATVRYFIQWIYREKCLYEGSEQLYSVLKLATRLGVDELASICLKQLYRAASDSLMHAENHGVLIQTLLGYGPDVAADGSFGVVFKHAVKEDNTPKQLKSLVVDTLAATLDPELWQHVKGLINHSMALQVIEAMVELRQHVKLETDDQGEGVKSEREDPISAFTQPNIPVDHGKLSRRGEHNGKSV</sequence>
<feature type="compositionally biased region" description="Low complexity" evidence="4">
    <location>
        <begin position="274"/>
        <end position="283"/>
    </location>
</feature>
<feature type="region of interest" description="Disordered" evidence="4">
    <location>
        <begin position="74"/>
        <end position="107"/>
    </location>
</feature>
<feature type="compositionally biased region" description="Polar residues" evidence="4">
    <location>
        <begin position="867"/>
        <end position="893"/>
    </location>
</feature>
<evidence type="ECO:0000259" key="5">
    <source>
        <dbReference type="PROSITE" id="PS50014"/>
    </source>
</evidence>
<feature type="compositionally biased region" description="Basic residues" evidence="4">
    <location>
        <begin position="521"/>
        <end position="530"/>
    </location>
</feature>
<dbReference type="Gene3D" id="1.20.920.10">
    <property type="entry name" value="Bromodomain-like"/>
    <property type="match status" value="1"/>
</dbReference>